<keyword evidence="4" id="KW-1185">Reference proteome</keyword>
<keyword evidence="1" id="KW-0862">Zinc</keyword>
<dbReference type="SMART" id="SM00343">
    <property type="entry name" value="ZnF_C2HC"/>
    <property type="match status" value="2"/>
</dbReference>
<dbReference type="Proteomes" id="UP001620626">
    <property type="component" value="Unassembled WGS sequence"/>
</dbReference>
<evidence type="ECO:0000313" key="3">
    <source>
        <dbReference type="EMBL" id="KAL3121275.1"/>
    </source>
</evidence>
<dbReference type="EMBL" id="JBICBT010000191">
    <property type="protein sequence ID" value="KAL3121275.1"/>
    <property type="molecule type" value="Genomic_DNA"/>
</dbReference>
<reference evidence="3 4" key="1">
    <citation type="submission" date="2024-10" db="EMBL/GenBank/DDBJ databases">
        <authorList>
            <person name="Kim D."/>
        </authorList>
    </citation>
    <scope>NUCLEOTIDE SEQUENCE [LARGE SCALE GENOMIC DNA]</scope>
    <source>
        <strain evidence="3">BH-2024</strain>
    </source>
</reference>
<keyword evidence="1" id="KW-0863">Zinc-finger</keyword>
<keyword evidence="1" id="KW-0479">Metal-binding</keyword>
<accession>A0ABD2M194</accession>
<dbReference type="AlphaFoldDB" id="A0ABD2M194"/>
<comment type="caution">
    <text evidence="3">The sequence shown here is derived from an EMBL/GenBank/DDBJ whole genome shotgun (WGS) entry which is preliminary data.</text>
</comment>
<dbReference type="Gene3D" id="4.10.60.10">
    <property type="entry name" value="Zinc finger, CCHC-type"/>
    <property type="match status" value="1"/>
</dbReference>
<dbReference type="PROSITE" id="PS50158">
    <property type="entry name" value="ZF_CCHC"/>
    <property type="match status" value="1"/>
</dbReference>
<name>A0ABD2M194_9BILA</name>
<feature type="domain" description="CCHC-type" evidence="2">
    <location>
        <begin position="175"/>
        <end position="190"/>
    </location>
</feature>
<evidence type="ECO:0000256" key="1">
    <source>
        <dbReference type="PROSITE-ProRule" id="PRU00047"/>
    </source>
</evidence>
<sequence length="244" mass="27346">MAAVVKAGKGPGPYTSETSLTIWKERFEFFIKLRGITDAETKKLLFFSEIGTIYEELRQMALPDEPKQTSGLSIRDYSIKLRTLIAKAEWHNDSVYMCLSALFINGLKKDSIRAELIKKEVQEMKFKNAVETAVLIEQSELDAEQIGGQRKAEVAKVFAPKGGRKSSAPTQQMQCHRCGRNGHRNNECPNKDSKCRQCGNVGHWAAMSGSAIEEVQTASRAICIYDQKWRRSSTSGSKMECLSK</sequence>
<protein>
    <recommendedName>
        <fullName evidence="2">CCHC-type domain-containing protein</fullName>
    </recommendedName>
</protein>
<dbReference type="GO" id="GO:0019899">
    <property type="term" value="F:enzyme binding"/>
    <property type="evidence" value="ECO:0007669"/>
    <property type="project" value="UniProtKB-ARBA"/>
</dbReference>
<dbReference type="GO" id="GO:0008270">
    <property type="term" value="F:zinc ion binding"/>
    <property type="evidence" value="ECO:0007669"/>
    <property type="project" value="UniProtKB-KW"/>
</dbReference>
<organism evidence="3 4">
    <name type="scientific">Heterodera trifolii</name>
    <dbReference type="NCBI Taxonomy" id="157864"/>
    <lineage>
        <taxon>Eukaryota</taxon>
        <taxon>Metazoa</taxon>
        <taxon>Ecdysozoa</taxon>
        <taxon>Nematoda</taxon>
        <taxon>Chromadorea</taxon>
        <taxon>Rhabditida</taxon>
        <taxon>Tylenchina</taxon>
        <taxon>Tylenchomorpha</taxon>
        <taxon>Tylenchoidea</taxon>
        <taxon>Heteroderidae</taxon>
        <taxon>Heteroderinae</taxon>
        <taxon>Heterodera</taxon>
    </lineage>
</organism>
<dbReference type="SUPFAM" id="SSF57756">
    <property type="entry name" value="Retrovirus zinc finger-like domains"/>
    <property type="match status" value="1"/>
</dbReference>
<evidence type="ECO:0000313" key="4">
    <source>
        <dbReference type="Proteomes" id="UP001620626"/>
    </source>
</evidence>
<dbReference type="InterPro" id="IPR001878">
    <property type="entry name" value="Znf_CCHC"/>
</dbReference>
<dbReference type="InterPro" id="IPR036875">
    <property type="entry name" value="Znf_CCHC_sf"/>
</dbReference>
<dbReference type="Pfam" id="PF00098">
    <property type="entry name" value="zf-CCHC"/>
    <property type="match status" value="1"/>
</dbReference>
<gene>
    <name evidence="3" type="ORF">niasHT_008257</name>
</gene>
<evidence type="ECO:0000259" key="2">
    <source>
        <dbReference type="PROSITE" id="PS50158"/>
    </source>
</evidence>
<proteinExistence type="predicted"/>